<keyword evidence="6 12" id="KW-0732">Signal</keyword>
<evidence type="ECO:0000256" key="1">
    <source>
        <dbReference type="ARBA" id="ARBA00004251"/>
    </source>
</evidence>
<keyword evidence="10" id="KW-0325">Glycoprotein</keyword>
<evidence type="ECO:0000256" key="11">
    <source>
        <dbReference type="SAM" id="Phobius"/>
    </source>
</evidence>
<evidence type="ECO:0000256" key="7">
    <source>
        <dbReference type="ARBA" id="ARBA00022737"/>
    </source>
</evidence>
<comment type="similarity">
    <text evidence="2">Belongs to the RLP family.</text>
</comment>
<evidence type="ECO:0000259" key="13">
    <source>
        <dbReference type="Pfam" id="PF08263"/>
    </source>
</evidence>
<dbReference type="Proteomes" id="UP001291926">
    <property type="component" value="Unassembled WGS sequence"/>
</dbReference>
<evidence type="ECO:0000256" key="5">
    <source>
        <dbReference type="ARBA" id="ARBA00022692"/>
    </source>
</evidence>
<evidence type="ECO:0000256" key="4">
    <source>
        <dbReference type="ARBA" id="ARBA00022614"/>
    </source>
</evidence>
<keyword evidence="8 11" id="KW-1133">Transmembrane helix</keyword>
<comment type="subcellular location">
    <subcellularLocation>
        <location evidence="1">Cell membrane</location>
        <topology evidence="1">Single-pass type I membrane protein</topology>
    </subcellularLocation>
</comment>
<feature type="signal peptide" evidence="12">
    <location>
        <begin position="1"/>
        <end position="24"/>
    </location>
</feature>
<reference evidence="15 16" key="1">
    <citation type="journal article" date="2023" name="bioRxiv">
        <title>Genome report: Whole genome sequence and annotation of Penstemon davidsonii.</title>
        <authorList>
            <person name="Ostevik K.L."/>
            <person name="Alabady M."/>
            <person name="Zhang M."/>
            <person name="Rausher M.D."/>
        </authorList>
    </citation>
    <scope>NUCLEOTIDE SEQUENCE [LARGE SCALE GENOMIC DNA]</scope>
    <source>
        <strain evidence="15">DNT005</strain>
        <tissue evidence="15">Whole leaf</tissue>
    </source>
</reference>
<dbReference type="Pfam" id="PF08263">
    <property type="entry name" value="LRRNT_2"/>
    <property type="match status" value="1"/>
</dbReference>
<evidence type="ECO:0000313" key="16">
    <source>
        <dbReference type="Proteomes" id="UP001291926"/>
    </source>
</evidence>
<sequence>MSKGTFHRLILLLFLFQSFHFVSCLQKLTINCKENEKKALLTFKEALDDPSNGLSSWNGEDCCKWSGVSCSNTTGHVIELNLQNTFLYEPSGEINPSLLELKYLSHLDLSMNNFGGAQIPVFLGSFTKLRYLNFSNAFFGGKIPSNLGNLLELEYLDLSFYTQETVENNIQWLSSLSSVKYLNLEGVDLYKTSSYWLQIINTLPSLLELHMPKCQLMDLPISLPFINFTSLTVLDLSNNGFNSTIPKWIFSLKNLKSLDLSSNNLHGVLPDEISVLTSLENLDLSSNFGIEGTIPSGMGVLCNLQTLSLSYNHLKGNISDLIDGLSKCTNSSLESLDLGYNELNGILPSSLGHLKNLRYVVFSNNSFTGSIPETIGNLTSLEQLYLSDNQMSGRIPKSFGQLKSLAAMDLYQNLWEGVITEAHLENLSSLKEISIGRFSSNISLIFNISYEWIPPFNLRYVKIQGCQLGPKFPSWLRNQSDLKFLVINFAQISDVIPDWFLEMDLQLNELDLAYNQLSGKVPTSLKFSLGSNVDLSSNEFEGPLPLWSSNITTLYLRDNKFSGPIPENIGTSLPLLTDLDISINNLTGKIPLSISNMTELLTLVISSNYLHGEIPGFWENMPMLYIVDMSNNNLFNTIPESIGFLSTLKFLVLSNNNLSGNLPTSLRNCTELASLDLGDNRLSGKIPSWKMTSLLILRLRNNFFTGEIPSQVCNLSVLHILDVSNNHLSGSIPTCFGNLDGFKTDTSEDTGQYQGSLQVVAKGRILQYKSTLYLVNSIDLSRNNLYGEIPSEITNLFRLGTLNLSMNHLTGNIPQNIDRLEPIETLDLSMNRLSGPIPQGMASLTFLNHLNLSYNNLSGQIPTSNQFQTLNDPSIYKGNSYLCGVPLSAECNSHETPPFPREKSGNTDDEDELEKVLFFSFLGLGFITGFWGVCGSLIVEKRWRDAYFHFVERVIVKVLIIVSRNRNV</sequence>
<accession>A0ABR0CJL7</accession>
<dbReference type="SMART" id="SM00369">
    <property type="entry name" value="LRR_TYP"/>
    <property type="match status" value="9"/>
</dbReference>
<dbReference type="InterPro" id="IPR046956">
    <property type="entry name" value="RLP23-like"/>
</dbReference>
<evidence type="ECO:0000256" key="12">
    <source>
        <dbReference type="SAM" id="SignalP"/>
    </source>
</evidence>
<evidence type="ECO:0000256" key="10">
    <source>
        <dbReference type="ARBA" id="ARBA00023180"/>
    </source>
</evidence>
<dbReference type="Pfam" id="PF00560">
    <property type="entry name" value="LRR_1"/>
    <property type="match status" value="12"/>
</dbReference>
<evidence type="ECO:0000256" key="9">
    <source>
        <dbReference type="ARBA" id="ARBA00023136"/>
    </source>
</evidence>
<dbReference type="InterPro" id="IPR013210">
    <property type="entry name" value="LRR_N_plant-typ"/>
</dbReference>
<evidence type="ECO:0000256" key="6">
    <source>
        <dbReference type="ARBA" id="ARBA00022729"/>
    </source>
</evidence>
<dbReference type="InterPro" id="IPR003591">
    <property type="entry name" value="Leu-rich_rpt_typical-subtyp"/>
</dbReference>
<dbReference type="PROSITE" id="PS51450">
    <property type="entry name" value="LRR"/>
    <property type="match status" value="1"/>
</dbReference>
<evidence type="ECO:0000256" key="2">
    <source>
        <dbReference type="ARBA" id="ARBA00009592"/>
    </source>
</evidence>
<dbReference type="InterPro" id="IPR001611">
    <property type="entry name" value="Leu-rich_rpt"/>
</dbReference>
<evidence type="ECO:0000259" key="14">
    <source>
        <dbReference type="Pfam" id="PF23598"/>
    </source>
</evidence>
<feature type="domain" description="Leucine-rich repeat-containing N-terminal plant-type" evidence="13">
    <location>
        <begin position="35"/>
        <end position="71"/>
    </location>
</feature>
<feature type="domain" description="Disease resistance R13L4/SHOC-2-like LRR" evidence="14">
    <location>
        <begin position="332"/>
        <end position="491"/>
    </location>
</feature>
<evidence type="ECO:0000256" key="8">
    <source>
        <dbReference type="ARBA" id="ARBA00022989"/>
    </source>
</evidence>
<keyword evidence="5 11" id="KW-0812">Transmembrane</keyword>
<protein>
    <submittedName>
        <fullName evidence="15">Uncharacterized protein</fullName>
    </submittedName>
</protein>
<dbReference type="InterPro" id="IPR032675">
    <property type="entry name" value="LRR_dom_sf"/>
</dbReference>
<dbReference type="SUPFAM" id="SSF52047">
    <property type="entry name" value="RNI-like"/>
    <property type="match status" value="2"/>
</dbReference>
<organism evidence="15 16">
    <name type="scientific">Penstemon davidsonii</name>
    <dbReference type="NCBI Taxonomy" id="160366"/>
    <lineage>
        <taxon>Eukaryota</taxon>
        <taxon>Viridiplantae</taxon>
        <taxon>Streptophyta</taxon>
        <taxon>Embryophyta</taxon>
        <taxon>Tracheophyta</taxon>
        <taxon>Spermatophyta</taxon>
        <taxon>Magnoliopsida</taxon>
        <taxon>eudicotyledons</taxon>
        <taxon>Gunneridae</taxon>
        <taxon>Pentapetalae</taxon>
        <taxon>asterids</taxon>
        <taxon>lamiids</taxon>
        <taxon>Lamiales</taxon>
        <taxon>Plantaginaceae</taxon>
        <taxon>Cheloneae</taxon>
        <taxon>Penstemon</taxon>
    </lineage>
</organism>
<comment type="caution">
    <text evidence="15">The sequence shown here is derived from an EMBL/GenBank/DDBJ whole genome shotgun (WGS) entry which is preliminary data.</text>
</comment>
<gene>
    <name evidence="15" type="ORF">RD792_016535</name>
</gene>
<dbReference type="PANTHER" id="PTHR48063">
    <property type="entry name" value="LRR RECEPTOR-LIKE KINASE"/>
    <property type="match status" value="1"/>
</dbReference>
<keyword evidence="16" id="KW-1185">Reference proteome</keyword>
<keyword evidence="4" id="KW-0433">Leucine-rich repeat</keyword>
<name>A0ABR0CJL7_9LAMI</name>
<keyword evidence="3" id="KW-1003">Cell membrane</keyword>
<keyword evidence="9 11" id="KW-0472">Membrane</keyword>
<dbReference type="InterPro" id="IPR055414">
    <property type="entry name" value="LRR_R13L4/SHOC2-like"/>
</dbReference>
<dbReference type="Gene3D" id="3.80.10.10">
    <property type="entry name" value="Ribonuclease Inhibitor"/>
    <property type="match status" value="4"/>
</dbReference>
<proteinExistence type="inferred from homology"/>
<evidence type="ECO:0000313" key="15">
    <source>
        <dbReference type="EMBL" id="KAK4477318.1"/>
    </source>
</evidence>
<dbReference type="EMBL" id="JAYDYQ010002688">
    <property type="protein sequence ID" value="KAK4477318.1"/>
    <property type="molecule type" value="Genomic_DNA"/>
</dbReference>
<dbReference type="PRINTS" id="PR00019">
    <property type="entry name" value="LEURICHRPT"/>
</dbReference>
<dbReference type="Pfam" id="PF23598">
    <property type="entry name" value="LRR_14"/>
    <property type="match status" value="1"/>
</dbReference>
<dbReference type="SMART" id="SM00365">
    <property type="entry name" value="LRR_SD22"/>
    <property type="match status" value="5"/>
</dbReference>
<feature type="chain" id="PRO_5046970567" evidence="12">
    <location>
        <begin position="25"/>
        <end position="968"/>
    </location>
</feature>
<dbReference type="Pfam" id="PF13855">
    <property type="entry name" value="LRR_8"/>
    <property type="match status" value="1"/>
</dbReference>
<dbReference type="PANTHER" id="PTHR48063:SF81">
    <property type="entry name" value="LEUCINE-RICH REPEAT-CONTAINING N-TERMINAL PLANT-TYPE DOMAIN-CONTAINING PROTEIN"/>
    <property type="match status" value="1"/>
</dbReference>
<feature type="transmembrane region" description="Helical" evidence="11">
    <location>
        <begin position="916"/>
        <end position="939"/>
    </location>
</feature>
<evidence type="ECO:0000256" key="3">
    <source>
        <dbReference type="ARBA" id="ARBA00022475"/>
    </source>
</evidence>
<keyword evidence="7" id="KW-0677">Repeat</keyword>